<dbReference type="Proteomes" id="UP001642484">
    <property type="component" value="Unassembled WGS sequence"/>
</dbReference>
<sequence length="397" mass="43764">MAPARPDDSKSAQVTKLSNQISRHFKKCGLRKVEFKKQKSLLIEKELQAHFIRAKHEKEEDVASRPVTSPLPSPTRSASTPLLRASEAVAGTPSLQSLGKAATRKWFSFRGHAIHVSMMDFQGFAASHPEFMHPVIHPGACGRPSSPLRLKSRNPTERHAEPERRARDEQRPDEVSYVTHSAPASPPGHGEHETAGDVQFLSTSLNATKFRRASPKKRTMPAFGFFPGAVEREETEEDRLFGAPSREEELLAAADAEAAALRATWAGGLRPRDPPDMIERLGDLMALLGPRYRTLPRAAIWEKAVVGSTTALQRREKRLGPAAAHSISGFARSRGQSQGSKNRARSPEWLPDYDPDGPARAAWLQARERENEMKAKASSRLKVSFVSSLGTSLSLRA</sequence>
<name>A0ABP0L9Q8_9DINO</name>
<reference evidence="2 3" key="1">
    <citation type="submission" date="2024-02" db="EMBL/GenBank/DDBJ databases">
        <authorList>
            <person name="Chen Y."/>
            <person name="Shah S."/>
            <person name="Dougan E. K."/>
            <person name="Thang M."/>
            <person name="Chan C."/>
        </authorList>
    </citation>
    <scope>NUCLEOTIDE SEQUENCE [LARGE SCALE GENOMIC DNA]</scope>
</reference>
<comment type="caution">
    <text evidence="2">The sequence shown here is derived from an EMBL/GenBank/DDBJ whole genome shotgun (WGS) entry which is preliminary data.</text>
</comment>
<keyword evidence="3" id="KW-1185">Reference proteome</keyword>
<feature type="region of interest" description="Disordered" evidence="1">
    <location>
        <begin position="315"/>
        <end position="356"/>
    </location>
</feature>
<feature type="region of interest" description="Disordered" evidence="1">
    <location>
        <begin position="137"/>
        <end position="194"/>
    </location>
</feature>
<dbReference type="EMBL" id="CAXAMN010011669">
    <property type="protein sequence ID" value="CAK9035891.1"/>
    <property type="molecule type" value="Genomic_DNA"/>
</dbReference>
<gene>
    <name evidence="2" type="ORF">CCMP2556_LOCUS20078</name>
</gene>
<evidence type="ECO:0000313" key="2">
    <source>
        <dbReference type="EMBL" id="CAK9035891.1"/>
    </source>
</evidence>
<feature type="region of interest" description="Disordered" evidence="1">
    <location>
        <begin position="58"/>
        <end position="79"/>
    </location>
</feature>
<accession>A0ABP0L9Q8</accession>
<proteinExistence type="predicted"/>
<evidence type="ECO:0000313" key="3">
    <source>
        <dbReference type="Proteomes" id="UP001642484"/>
    </source>
</evidence>
<protein>
    <submittedName>
        <fullName evidence="2">Uncharacterized protein</fullName>
    </submittedName>
</protein>
<evidence type="ECO:0000256" key="1">
    <source>
        <dbReference type="SAM" id="MobiDB-lite"/>
    </source>
</evidence>
<feature type="compositionally biased region" description="Basic and acidic residues" evidence="1">
    <location>
        <begin position="154"/>
        <end position="174"/>
    </location>
</feature>
<organism evidence="2 3">
    <name type="scientific">Durusdinium trenchii</name>
    <dbReference type="NCBI Taxonomy" id="1381693"/>
    <lineage>
        <taxon>Eukaryota</taxon>
        <taxon>Sar</taxon>
        <taxon>Alveolata</taxon>
        <taxon>Dinophyceae</taxon>
        <taxon>Suessiales</taxon>
        <taxon>Symbiodiniaceae</taxon>
        <taxon>Durusdinium</taxon>
    </lineage>
</organism>